<organism evidence="1 2">
    <name type="scientific">Actinocrispum wychmicini</name>
    <dbReference type="NCBI Taxonomy" id="1213861"/>
    <lineage>
        <taxon>Bacteria</taxon>
        <taxon>Bacillati</taxon>
        <taxon>Actinomycetota</taxon>
        <taxon>Actinomycetes</taxon>
        <taxon>Pseudonocardiales</taxon>
        <taxon>Pseudonocardiaceae</taxon>
        <taxon>Actinocrispum</taxon>
    </lineage>
</organism>
<comment type="caution">
    <text evidence="1">The sequence shown here is derived from an EMBL/GenBank/DDBJ whole genome shotgun (WGS) entry which is preliminary data.</text>
</comment>
<dbReference type="AlphaFoldDB" id="A0A4R2K3Q7"/>
<dbReference type="EMBL" id="SLWS01000003">
    <property type="protein sequence ID" value="TCO60945.1"/>
    <property type="molecule type" value="Genomic_DNA"/>
</dbReference>
<reference evidence="1 2" key="1">
    <citation type="submission" date="2019-03" db="EMBL/GenBank/DDBJ databases">
        <title>Genomic Encyclopedia of Type Strains, Phase IV (KMG-IV): sequencing the most valuable type-strain genomes for metagenomic binning, comparative biology and taxonomic classification.</title>
        <authorList>
            <person name="Goeker M."/>
        </authorList>
    </citation>
    <scope>NUCLEOTIDE SEQUENCE [LARGE SCALE GENOMIC DNA]</scope>
    <source>
        <strain evidence="1 2">DSM 45934</strain>
    </source>
</reference>
<dbReference type="RefSeq" id="WP_165960425.1">
    <property type="nucleotide sequence ID" value="NZ_SLWS01000003.1"/>
</dbReference>
<evidence type="ECO:0000313" key="2">
    <source>
        <dbReference type="Proteomes" id="UP000295680"/>
    </source>
</evidence>
<evidence type="ECO:0000313" key="1">
    <source>
        <dbReference type="EMBL" id="TCO60945.1"/>
    </source>
</evidence>
<proteinExistence type="predicted"/>
<sequence length="368" mass="40138">MQLELSVLLKRYRLGQAAFVDLVPPLTDDLVNAQRAGNPYATTIVRDYTDRLYAATEDALNAQRSPRHSLLAPEGRITAEQDMDQPAVPLLSEYGLGLPFNQYTLVDDIHPHIHVPAAVRALSELQSAGEAGAELTETLDRAWFLLAFSLNISLGRGQMLDPDRDLTVDLIGGCARLHHLTDAGEPPEFVRDAIDRGLAVRCFVSEWVTTDRYATTDGKIISEGHSTTWDSGLRLPVGALLGEQFGGSPAVPTDPAAALTLGRRKAESGDFTAARTAVESTLPNREAEDLLRELVAEQSCRELIAILVQHSTEKGSPARQRVVEIGKELHDMGGMGLMQAVHAECTARRRPLSRSLDLLWDGIGPWKG</sequence>
<gene>
    <name evidence="1" type="ORF">EV192_103527</name>
</gene>
<dbReference type="Proteomes" id="UP000295680">
    <property type="component" value="Unassembled WGS sequence"/>
</dbReference>
<name>A0A4R2K3Q7_9PSEU</name>
<accession>A0A4R2K3Q7</accession>
<protein>
    <submittedName>
        <fullName evidence="1">Uncharacterized protein</fullName>
    </submittedName>
</protein>
<keyword evidence="2" id="KW-1185">Reference proteome</keyword>